<dbReference type="InterPro" id="IPR013083">
    <property type="entry name" value="Znf_RING/FYVE/PHD"/>
</dbReference>
<dbReference type="InterPro" id="IPR036770">
    <property type="entry name" value="Ankyrin_rpt-contain_sf"/>
</dbReference>
<reference evidence="8 9" key="1">
    <citation type="journal article" date="2012" name="Genome Biol.">
        <title>Genome and low-iron response of an oceanic diatom adapted to chronic iron limitation.</title>
        <authorList>
            <person name="Lommer M."/>
            <person name="Specht M."/>
            <person name="Roy A.S."/>
            <person name="Kraemer L."/>
            <person name="Andreson R."/>
            <person name="Gutowska M.A."/>
            <person name="Wolf J."/>
            <person name="Bergner S.V."/>
            <person name="Schilhabel M.B."/>
            <person name="Klostermeier U.C."/>
            <person name="Beiko R.G."/>
            <person name="Rosenstiel P."/>
            <person name="Hippler M."/>
            <person name="Laroche J."/>
        </authorList>
    </citation>
    <scope>NUCLEOTIDE SEQUENCE [LARGE SCALE GENOMIC DNA]</scope>
    <source>
        <strain evidence="8 9">CCMP1005</strain>
    </source>
</reference>
<evidence type="ECO:0000256" key="4">
    <source>
        <dbReference type="PROSITE-ProRule" id="PRU00023"/>
    </source>
</evidence>
<dbReference type="PROSITE" id="PS50089">
    <property type="entry name" value="ZF_RING_2"/>
    <property type="match status" value="1"/>
</dbReference>
<feature type="repeat" description="ANK" evidence="4">
    <location>
        <begin position="165"/>
        <end position="197"/>
    </location>
</feature>
<evidence type="ECO:0000256" key="6">
    <source>
        <dbReference type="SAM" id="MobiDB-lite"/>
    </source>
</evidence>
<dbReference type="Proteomes" id="UP000266841">
    <property type="component" value="Unassembled WGS sequence"/>
</dbReference>
<evidence type="ECO:0000313" key="8">
    <source>
        <dbReference type="EMBL" id="EJK61325.1"/>
    </source>
</evidence>
<evidence type="ECO:0000313" key="9">
    <source>
        <dbReference type="Proteomes" id="UP000266841"/>
    </source>
</evidence>
<evidence type="ECO:0000259" key="7">
    <source>
        <dbReference type="PROSITE" id="PS50089"/>
    </source>
</evidence>
<dbReference type="Pfam" id="PF00023">
    <property type="entry name" value="Ank"/>
    <property type="match status" value="1"/>
</dbReference>
<dbReference type="EMBL" id="AGNL01020144">
    <property type="protein sequence ID" value="EJK61325.1"/>
    <property type="molecule type" value="Genomic_DNA"/>
</dbReference>
<dbReference type="Gene3D" id="1.25.40.20">
    <property type="entry name" value="Ankyrin repeat-containing domain"/>
    <property type="match status" value="1"/>
</dbReference>
<evidence type="ECO:0000256" key="1">
    <source>
        <dbReference type="ARBA" id="ARBA00022723"/>
    </source>
</evidence>
<dbReference type="Pfam" id="PF13445">
    <property type="entry name" value="zf-RING_UBOX"/>
    <property type="match status" value="1"/>
</dbReference>
<dbReference type="eggNOG" id="ENOG502QSQ8">
    <property type="taxonomic scope" value="Eukaryota"/>
</dbReference>
<protein>
    <recommendedName>
        <fullName evidence="7">RING-type domain-containing protein</fullName>
    </recommendedName>
</protein>
<accession>K0S7T6</accession>
<keyword evidence="1" id="KW-0479">Metal-binding</keyword>
<dbReference type="PROSITE" id="PS50297">
    <property type="entry name" value="ANK_REP_REGION"/>
    <property type="match status" value="1"/>
</dbReference>
<evidence type="ECO:0000256" key="5">
    <source>
        <dbReference type="PROSITE-ProRule" id="PRU00175"/>
    </source>
</evidence>
<dbReference type="InterPro" id="IPR002110">
    <property type="entry name" value="Ankyrin_rpt"/>
</dbReference>
<dbReference type="PROSITE" id="PS50088">
    <property type="entry name" value="ANK_REPEAT"/>
    <property type="match status" value="1"/>
</dbReference>
<dbReference type="SMART" id="SM00184">
    <property type="entry name" value="RING"/>
    <property type="match status" value="1"/>
</dbReference>
<dbReference type="InterPro" id="IPR001841">
    <property type="entry name" value="Znf_RING"/>
</dbReference>
<dbReference type="InterPro" id="IPR017907">
    <property type="entry name" value="Znf_RING_CS"/>
</dbReference>
<dbReference type="Gene3D" id="3.30.40.10">
    <property type="entry name" value="Zinc/RING finger domain, C3HC4 (zinc finger)"/>
    <property type="match status" value="1"/>
</dbReference>
<organism evidence="8 9">
    <name type="scientific">Thalassiosira oceanica</name>
    <name type="common">Marine diatom</name>
    <dbReference type="NCBI Taxonomy" id="159749"/>
    <lineage>
        <taxon>Eukaryota</taxon>
        <taxon>Sar</taxon>
        <taxon>Stramenopiles</taxon>
        <taxon>Ochrophyta</taxon>
        <taxon>Bacillariophyta</taxon>
        <taxon>Coscinodiscophyceae</taxon>
        <taxon>Thalassiosirophycidae</taxon>
        <taxon>Thalassiosirales</taxon>
        <taxon>Thalassiosiraceae</taxon>
        <taxon>Thalassiosira</taxon>
    </lineage>
</organism>
<dbReference type="InterPro" id="IPR027370">
    <property type="entry name" value="Znf-RING_euk"/>
</dbReference>
<keyword evidence="2 5" id="KW-0863">Zinc-finger</keyword>
<dbReference type="AlphaFoldDB" id="K0S7T6"/>
<feature type="compositionally biased region" description="Basic residues" evidence="6">
    <location>
        <begin position="398"/>
        <end position="414"/>
    </location>
</feature>
<keyword evidence="3" id="KW-0862">Zinc</keyword>
<name>K0S7T6_THAOC</name>
<evidence type="ECO:0000256" key="2">
    <source>
        <dbReference type="ARBA" id="ARBA00022771"/>
    </source>
</evidence>
<dbReference type="OrthoDB" id="10254927at2759"/>
<comment type="caution">
    <text evidence="8">The sequence shown here is derived from an EMBL/GenBank/DDBJ whole genome shotgun (WGS) entry which is preliminary data.</text>
</comment>
<dbReference type="PROSITE" id="PS00518">
    <property type="entry name" value="ZF_RING_1"/>
    <property type="match status" value="1"/>
</dbReference>
<keyword evidence="4" id="KW-0040">ANK repeat</keyword>
<proteinExistence type="predicted"/>
<dbReference type="GO" id="GO:0008270">
    <property type="term" value="F:zinc ion binding"/>
    <property type="evidence" value="ECO:0007669"/>
    <property type="project" value="UniProtKB-KW"/>
</dbReference>
<dbReference type="SUPFAM" id="SSF48403">
    <property type="entry name" value="Ankyrin repeat"/>
    <property type="match status" value="1"/>
</dbReference>
<feature type="region of interest" description="Disordered" evidence="6">
    <location>
        <begin position="377"/>
        <end position="414"/>
    </location>
</feature>
<keyword evidence="9" id="KW-1185">Reference proteome</keyword>
<evidence type="ECO:0000256" key="3">
    <source>
        <dbReference type="ARBA" id="ARBA00022833"/>
    </source>
</evidence>
<feature type="domain" description="RING-type" evidence="7">
    <location>
        <begin position="9"/>
        <end position="58"/>
    </location>
</feature>
<sequence length="414" mass="45794">MGDVTEKTCGICLEGSKDPLDLPCGHSFCDGCLSGWRSRYGGDKEYEDEMRTKCPICRARIPPSRELVSTLLSCRANKKRLEDNNETSSEDYDRVCLALEMTEKRIGADWDGVTVLEKKQSRLAATLPNYLVTAMGKGDIRSVLKWIDANRAEDRVNAVSSAEMAGMPLMTFAAGCNHLSLMTLLLQRGADVNLRNTQGITTLGYVLGSDMIAGGNRDKMIRLLLSWGTRFFTEDGHTRECYIAVARRTGAHELANLLKSELGGRRCEIVNLSSRPELNGKTCVADEYLFGSNQYKVTLENKSKEVLVLSSDNLKRRDRTPQDCGYYIEFKNGRTIRHDFDSSEDCKAFVAALNGGETQPVVTEEAEARAEQAAADLLAELGLDDSPSNNPHGDGQIKKSKKKKTKKKGGKKKK</sequence>
<gene>
    <name evidence="8" type="ORF">THAOC_18211</name>
</gene>
<dbReference type="SUPFAM" id="SSF57850">
    <property type="entry name" value="RING/U-box"/>
    <property type="match status" value="1"/>
</dbReference>